<feature type="signal peptide" evidence="2">
    <location>
        <begin position="1"/>
        <end position="21"/>
    </location>
</feature>
<feature type="region of interest" description="Disordered" evidence="1">
    <location>
        <begin position="39"/>
        <end position="63"/>
    </location>
</feature>
<feature type="domain" description="Type VI secretion system TssR-like C-terminal" evidence="5">
    <location>
        <begin position="629"/>
        <end position="767"/>
    </location>
</feature>
<dbReference type="Pfam" id="PF20782">
    <property type="entry name" value="TssR_VWA"/>
    <property type="match status" value="1"/>
</dbReference>
<dbReference type="InterPro" id="IPR049360">
    <property type="entry name" value="T6SS_TssR-like_VWA"/>
</dbReference>
<dbReference type="InterPro" id="IPR049359">
    <property type="entry name" value="T6SS_TssR-like_dom_2"/>
</dbReference>
<feature type="domain" description="Type VI secretion system TssR-like VWA" evidence="6">
    <location>
        <begin position="282"/>
        <end position="576"/>
    </location>
</feature>
<sequence length="768" mass="89073">MTNLPYKPLFLMLLLSVSAFSQIKNGTGILKEKAVNTYNEQKPKEKQKKTPKTVFSDRENNDTYQEPYSSKTMRKIGIGKAMYVIDENENFYEVVVADEKLLGKPKGILSYIKSKKYHFANTKEVKYLGWIKKENVLEFNQPFENQVNLKFVKYLVASNKLEKLFDSDKTVAKNEVILKSNPNLETASKSKIKLNDFVYVYKINTTHKSAFVSNFDNLVAKDTLNQKRGWIPLDYILPLEDNIVLKLEANDSLKISSKNETFVGNDLYKNTLFINENQTSTTIDFQKENKITLPITVWNHDKNKITNLKGDDILMSTIARIEEQSKTINLFYIFDNDASNKQELKKLLASIQNLKISIEKEPFANYIFTYSFLAKDRTSYYLLKSKSFSKWFDLIEKSIKSPHEIKPENRLESPNLIHQFLTEKGSFENNFLIVVGSNNSINSVLPNDVNQLATNSSKLLFVVLENKNTDENQNFILQNKAYLNAASSQNKKVIQNYYVDQKLLIDNDELAFSDEFDNSYIFDAPTKSNFNGGIVFPKLDNQINPKSVNIAIDSILVKTIKTNNLHLKSLREYRIEFSFLRSVPTYKLNQLIKNASINDSISKEIPKNYKNEIYLYKTTDSIKPIFETKLCLLMNKEEIKALIENYRELVVKDYALETTNKEMMESFKDRVKVFVKNRKATTNVKYANTLADLFFNKTGVFVNSLKLHETKIKEVKKMKENPDNFKSLFVELNSKLEILEKMQLEDAFELFNEDADVKYYYVPKHLLL</sequence>
<dbReference type="eggNOG" id="COG2304">
    <property type="taxonomic scope" value="Bacteria"/>
</dbReference>
<keyword evidence="8" id="KW-1185">Reference proteome</keyword>
<dbReference type="AlphaFoldDB" id="G2Z5K3"/>
<dbReference type="EMBL" id="FQ859183">
    <property type="protein sequence ID" value="CCB70801.1"/>
    <property type="molecule type" value="Genomic_DNA"/>
</dbReference>
<dbReference type="Pfam" id="PF20781">
    <property type="entry name" value="TssR_C"/>
    <property type="match status" value="1"/>
</dbReference>
<evidence type="ECO:0000259" key="6">
    <source>
        <dbReference type="Pfam" id="PF20782"/>
    </source>
</evidence>
<evidence type="ECO:0000259" key="4">
    <source>
        <dbReference type="Pfam" id="PF20780"/>
    </source>
</evidence>
<evidence type="ECO:0000313" key="8">
    <source>
        <dbReference type="Proteomes" id="UP000009186"/>
    </source>
</evidence>
<evidence type="ECO:0000313" key="7">
    <source>
        <dbReference type="EMBL" id="CCB70801.1"/>
    </source>
</evidence>
<name>G2Z5K3_FLABF</name>
<feature type="chain" id="PRO_5003440767" evidence="2">
    <location>
        <begin position="22"/>
        <end position="768"/>
    </location>
</feature>
<evidence type="ECO:0000259" key="3">
    <source>
        <dbReference type="Pfam" id="PF17643"/>
    </source>
</evidence>
<evidence type="ECO:0000256" key="1">
    <source>
        <dbReference type="SAM" id="MobiDB-lite"/>
    </source>
</evidence>
<dbReference type="KEGG" id="fbr:FBFL15_2817"/>
<feature type="domain" description="Type VI secretion system TssR-like second" evidence="4">
    <location>
        <begin position="152"/>
        <end position="237"/>
    </location>
</feature>
<proteinExistence type="predicted"/>
<accession>G2Z5K3</accession>
<dbReference type="Pfam" id="PF20780">
    <property type="entry name" value="TssR_M"/>
    <property type="match status" value="1"/>
</dbReference>
<dbReference type="RefSeq" id="WP_014085253.1">
    <property type="nucleotide sequence ID" value="NC_016001.1"/>
</dbReference>
<protein>
    <submittedName>
        <fullName evidence="7">Uncharacterized protein</fullName>
    </submittedName>
</protein>
<organism evidence="7 8">
    <name type="scientific">Flavobacterium branchiophilum (strain FL-15)</name>
    <dbReference type="NCBI Taxonomy" id="1034807"/>
    <lineage>
        <taxon>Bacteria</taxon>
        <taxon>Pseudomonadati</taxon>
        <taxon>Bacteroidota</taxon>
        <taxon>Flavobacteriia</taxon>
        <taxon>Flavobacteriales</taxon>
        <taxon>Flavobacteriaceae</taxon>
        <taxon>Flavobacterium</taxon>
    </lineage>
</organism>
<reference evidence="7 8" key="1">
    <citation type="journal article" date="2011" name="Appl. Environ. Microbiol.">
        <title>Complete genome sequence of the fish pathogen Flavobacterium branchiophilum.</title>
        <authorList>
            <consortium name="1:IP"/>
            <consortium name="Microbial Evolutionary Genomics,F-75015 Paris"/>
            <consortium name="France 2:CNRS"/>
            <consortium name="URA2171"/>
            <consortium name="F-75015 Paris,France 3:Unite de Virologie et Immunologie Mol."/>
            <consortium name="INRA,78352 Jouy en Josas Cedex"/>
            <consortium name="France. 4:Unite de Mathemathique"/>
            <consortium name="Informatique et Genome,INRA"/>
            <consortium name="78352 Jouy en Josas Cedex"/>
            <consortium name="France. 5:CEA/Genoscope"/>
            <consortium name="Evry"/>
            <consortium name="France"/>
            <person name="Touchon M."/>
            <person name="Barbier P."/>
            <person name="Bernardet J.F."/>
            <person name="Loux V."/>
            <person name="Vacherie B."/>
            <person name="Barbe V."/>
            <person name="Rocha E.P."/>
            <person name="Duchaud E."/>
        </authorList>
    </citation>
    <scope>NUCLEOTIDE SEQUENCE [LARGE SCALE GENOMIC DNA]</scope>
    <source>
        <strain evidence="7 8">FL-15</strain>
    </source>
</reference>
<dbReference type="Proteomes" id="UP000009186">
    <property type="component" value="Chromosome"/>
</dbReference>
<evidence type="ECO:0000256" key="2">
    <source>
        <dbReference type="SAM" id="SignalP"/>
    </source>
</evidence>
<gene>
    <name evidence="7" type="ordered locus">FBFL15_2817</name>
</gene>
<feature type="domain" description="Type VI secretion system TssR-like N-terminal barrel" evidence="3">
    <location>
        <begin position="34"/>
        <end position="137"/>
    </location>
</feature>
<dbReference type="InterPro" id="IPR040530">
    <property type="entry name" value="T6SS_TssR-like_N"/>
</dbReference>
<evidence type="ECO:0000259" key="5">
    <source>
        <dbReference type="Pfam" id="PF20781"/>
    </source>
</evidence>
<keyword evidence="2" id="KW-0732">Signal</keyword>
<dbReference type="InterPro" id="IPR049358">
    <property type="entry name" value="T6SS_TssR-like_C"/>
</dbReference>
<dbReference type="HOGENOM" id="CLU_366748_0_0_10"/>
<dbReference type="Pfam" id="PF17643">
    <property type="entry name" value="TssR"/>
    <property type="match status" value="1"/>
</dbReference>